<feature type="compositionally biased region" description="Pro residues" evidence="1">
    <location>
        <begin position="290"/>
        <end position="314"/>
    </location>
</feature>
<accession>A0ABQ4E390</accession>
<name>A0ABQ4E390_9ACTN</name>
<comment type="caution">
    <text evidence="4">The sequence shown here is derived from an EMBL/GenBank/DDBJ whole genome shotgun (WGS) entry which is preliminary data.</text>
</comment>
<keyword evidence="2" id="KW-1133">Transmembrane helix</keyword>
<keyword evidence="5" id="KW-1185">Reference proteome</keyword>
<feature type="region of interest" description="Disordered" evidence="1">
    <location>
        <begin position="255"/>
        <end position="314"/>
    </location>
</feature>
<keyword evidence="2" id="KW-0472">Membrane</keyword>
<sequence length="314" mass="31755">MVDDPQQPSDAPGGNGERVGPDDRPGERVGPDDQPPVPGQANPSATPDPPPDAASKPDASQPTAASNPTAGPRSTAGRRSSAGPQPGTGAGRPEDATRIDGVTWSPGAADETRPVPPRAPAWSGRAGVPARGAGPAGPPPPPNWGYDDEPDDRRWWMPILVGSVALVLLGVLVVAGWLIVDSARRDAPSAPTPAITSPAAPTAPTTRPPTTAATTPSATPTATPAATPVPLPPLVGLSQQEAVDWLERLGLVPRIRPQTSNRPPGTVLDTDPSTGTEVEPGSEVVLVVAEPPPTEPVPTTPPGPTGPTQPTPDG</sequence>
<dbReference type="CDD" id="cd06577">
    <property type="entry name" value="PASTA_pknB"/>
    <property type="match status" value="1"/>
</dbReference>
<feature type="region of interest" description="Disordered" evidence="1">
    <location>
        <begin position="185"/>
        <end position="233"/>
    </location>
</feature>
<keyword evidence="2" id="KW-0812">Transmembrane</keyword>
<feature type="compositionally biased region" description="Low complexity" evidence="1">
    <location>
        <begin position="124"/>
        <end position="133"/>
    </location>
</feature>
<gene>
    <name evidence="4" type="ORF">Pen02_41010</name>
</gene>
<dbReference type="Pfam" id="PF03793">
    <property type="entry name" value="PASTA"/>
    <property type="match status" value="1"/>
</dbReference>
<evidence type="ECO:0000256" key="1">
    <source>
        <dbReference type="SAM" id="MobiDB-lite"/>
    </source>
</evidence>
<evidence type="ECO:0000256" key="2">
    <source>
        <dbReference type="SAM" id="Phobius"/>
    </source>
</evidence>
<dbReference type="RefSeq" id="WP_203867660.1">
    <property type="nucleotide sequence ID" value="NZ_BONW01000019.1"/>
</dbReference>
<feature type="compositionally biased region" description="Low complexity" evidence="1">
    <location>
        <begin position="188"/>
        <end position="226"/>
    </location>
</feature>
<evidence type="ECO:0000259" key="3">
    <source>
        <dbReference type="PROSITE" id="PS51178"/>
    </source>
</evidence>
<reference evidence="4 5" key="1">
    <citation type="submission" date="2021-01" db="EMBL/GenBank/DDBJ databases">
        <title>Whole genome shotgun sequence of Plantactinospora endophytica NBRC 110450.</title>
        <authorList>
            <person name="Komaki H."/>
            <person name="Tamura T."/>
        </authorList>
    </citation>
    <scope>NUCLEOTIDE SEQUENCE [LARGE SCALE GENOMIC DNA]</scope>
    <source>
        <strain evidence="4 5">NBRC 110450</strain>
    </source>
</reference>
<feature type="compositionally biased region" description="Low complexity" evidence="1">
    <location>
        <begin position="53"/>
        <end position="62"/>
    </location>
</feature>
<evidence type="ECO:0000313" key="4">
    <source>
        <dbReference type="EMBL" id="GIG89165.1"/>
    </source>
</evidence>
<evidence type="ECO:0000313" key="5">
    <source>
        <dbReference type="Proteomes" id="UP000646749"/>
    </source>
</evidence>
<feature type="transmembrane region" description="Helical" evidence="2">
    <location>
        <begin position="155"/>
        <end position="180"/>
    </location>
</feature>
<dbReference type="SMART" id="SM00740">
    <property type="entry name" value="PASTA"/>
    <property type="match status" value="1"/>
</dbReference>
<proteinExistence type="predicted"/>
<protein>
    <recommendedName>
        <fullName evidence="3">PASTA domain-containing protein</fullName>
    </recommendedName>
</protein>
<feature type="compositionally biased region" description="Basic and acidic residues" evidence="1">
    <location>
        <begin position="19"/>
        <end position="31"/>
    </location>
</feature>
<dbReference type="InterPro" id="IPR005543">
    <property type="entry name" value="PASTA_dom"/>
</dbReference>
<dbReference type="EMBL" id="BONW01000019">
    <property type="protein sequence ID" value="GIG89165.1"/>
    <property type="molecule type" value="Genomic_DNA"/>
</dbReference>
<dbReference type="Gene3D" id="3.30.10.20">
    <property type="match status" value="1"/>
</dbReference>
<feature type="domain" description="PASTA" evidence="3">
    <location>
        <begin position="225"/>
        <end position="290"/>
    </location>
</feature>
<feature type="region of interest" description="Disordered" evidence="1">
    <location>
        <begin position="1"/>
        <end position="147"/>
    </location>
</feature>
<organism evidence="4 5">
    <name type="scientific">Plantactinospora endophytica</name>
    <dbReference type="NCBI Taxonomy" id="673535"/>
    <lineage>
        <taxon>Bacteria</taxon>
        <taxon>Bacillati</taxon>
        <taxon>Actinomycetota</taxon>
        <taxon>Actinomycetes</taxon>
        <taxon>Micromonosporales</taxon>
        <taxon>Micromonosporaceae</taxon>
        <taxon>Plantactinospora</taxon>
    </lineage>
</organism>
<dbReference type="Proteomes" id="UP000646749">
    <property type="component" value="Unassembled WGS sequence"/>
</dbReference>
<dbReference type="PROSITE" id="PS51178">
    <property type="entry name" value="PASTA"/>
    <property type="match status" value="1"/>
</dbReference>